<dbReference type="SUPFAM" id="SSF56487">
    <property type="entry name" value="SRCR-like"/>
    <property type="match status" value="1"/>
</dbReference>
<evidence type="ECO:0000259" key="3">
    <source>
        <dbReference type="PROSITE" id="PS50287"/>
    </source>
</evidence>
<proteinExistence type="predicted"/>
<dbReference type="GO" id="GO:0016020">
    <property type="term" value="C:membrane"/>
    <property type="evidence" value="ECO:0007669"/>
    <property type="project" value="InterPro"/>
</dbReference>
<dbReference type="Proteomes" id="UP000597762">
    <property type="component" value="Unassembled WGS sequence"/>
</dbReference>
<feature type="disulfide bond" evidence="2">
    <location>
        <begin position="172"/>
        <end position="182"/>
    </location>
</feature>
<evidence type="ECO:0000313" key="5">
    <source>
        <dbReference type="Proteomes" id="UP000597762"/>
    </source>
</evidence>
<accession>A0A812E3F3</accession>
<gene>
    <name evidence="4" type="ORF">SPHA_63994</name>
</gene>
<evidence type="ECO:0000313" key="4">
    <source>
        <dbReference type="EMBL" id="CAE1312759.1"/>
    </source>
</evidence>
<evidence type="ECO:0000256" key="2">
    <source>
        <dbReference type="PROSITE-ProRule" id="PRU00196"/>
    </source>
</evidence>
<dbReference type="InterPro" id="IPR036772">
    <property type="entry name" value="SRCR-like_dom_sf"/>
</dbReference>
<protein>
    <submittedName>
        <fullName evidence="4">LOXL2_3_4</fullName>
        <ecNumber evidence="4">1.4.3.-</ecNumber>
    </submittedName>
</protein>
<reference evidence="4" key="1">
    <citation type="submission" date="2021-01" db="EMBL/GenBank/DDBJ databases">
        <authorList>
            <person name="Li R."/>
            <person name="Bekaert M."/>
        </authorList>
    </citation>
    <scope>NUCLEOTIDE SEQUENCE</scope>
    <source>
        <strain evidence="4">Farmed</strain>
    </source>
</reference>
<evidence type="ECO:0000256" key="1">
    <source>
        <dbReference type="ARBA" id="ARBA00023157"/>
    </source>
</evidence>
<dbReference type="SMART" id="SM00202">
    <property type="entry name" value="SR"/>
    <property type="match status" value="1"/>
</dbReference>
<name>A0A812E3F3_ACAPH</name>
<comment type="caution">
    <text evidence="4">The sequence shown here is derived from an EMBL/GenBank/DDBJ whole genome shotgun (WGS) entry which is preliminary data.</text>
</comment>
<keyword evidence="5" id="KW-1185">Reference proteome</keyword>
<dbReference type="AlphaFoldDB" id="A0A812E3F3"/>
<feature type="domain" description="SRCR" evidence="3">
    <location>
        <begin position="113"/>
        <end position="202"/>
    </location>
</feature>
<dbReference type="GO" id="GO:0016491">
    <property type="term" value="F:oxidoreductase activity"/>
    <property type="evidence" value="ECO:0007669"/>
    <property type="project" value="UniProtKB-KW"/>
</dbReference>
<dbReference type="InterPro" id="IPR001190">
    <property type="entry name" value="SRCR"/>
</dbReference>
<dbReference type="PROSITE" id="PS50287">
    <property type="entry name" value="SRCR_2"/>
    <property type="match status" value="1"/>
</dbReference>
<organism evidence="4 5">
    <name type="scientific">Acanthosepion pharaonis</name>
    <name type="common">Pharaoh cuttlefish</name>
    <name type="synonym">Sepia pharaonis</name>
    <dbReference type="NCBI Taxonomy" id="158019"/>
    <lineage>
        <taxon>Eukaryota</taxon>
        <taxon>Metazoa</taxon>
        <taxon>Spiralia</taxon>
        <taxon>Lophotrochozoa</taxon>
        <taxon>Mollusca</taxon>
        <taxon>Cephalopoda</taxon>
        <taxon>Coleoidea</taxon>
        <taxon>Decapodiformes</taxon>
        <taxon>Sepiida</taxon>
        <taxon>Sepiina</taxon>
        <taxon>Sepiidae</taxon>
        <taxon>Acanthosepion</taxon>
    </lineage>
</organism>
<dbReference type="EC" id="1.4.3.-" evidence="4"/>
<dbReference type="EMBL" id="CAHIKZ030004601">
    <property type="protein sequence ID" value="CAE1312759.1"/>
    <property type="molecule type" value="Genomic_DNA"/>
</dbReference>
<sequence length="214" mass="24089">MVARKPPATPVVGWKSTMISIGIRPVRTSTKALMKGQCTWHARSLDTTAVSSSRFSRTGLSIRPTFWRGITDCSDNLSRCVRYYECRDEVYIGCSKGDADLDYKIFLQNGTFGTLIMQQYGLNASVCAENWTIHEPNVVCRDLGFNGGILLGNQIYWNQSVSHETRKDRFHCTENEKNLKNCTHYIGESCPDQLSHASLLCFHENGKSISFSLC</sequence>
<dbReference type="Gene3D" id="3.10.250.10">
    <property type="entry name" value="SRCR-like domain"/>
    <property type="match status" value="1"/>
</dbReference>
<keyword evidence="4" id="KW-0560">Oxidoreductase</keyword>
<dbReference type="Pfam" id="PF00530">
    <property type="entry name" value="SRCR"/>
    <property type="match status" value="1"/>
</dbReference>
<keyword evidence="1 2" id="KW-1015">Disulfide bond</keyword>
<comment type="caution">
    <text evidence="2">Lacks conserved residue(s) required for the propagation of feature annotation.</text>
</comment>
<dbReference type="OrthoDB" id="422749at2759"/>
<feature type="disulfide bond" evidence="2">
    <location>
        <begin position="140"/>
        <end position="201"/>
    </location>
</feature>